<keyword evidence="1" id="KW-0413">Isomerase</keyword>
<organism evidence="2 3">
    <name type="scientific">Vitis vinifera</name>
    <name type="common">Grape</name>
    <dbReference type="NCBI Taxonomy" id="29760"/>
    <lineage>
        <taxon>Eukaryota</taxon>
        <taxon>Viridiplantae</taxon>
        <taxon>Streptophyta</taxon>
        <taxon>Embryophyta</taxon>
        <taxon>Tracheophyta</taxon>
        <taxon>Spermatophyta</taxon>
        <taxon>Magnoliopsida</taxon>
        <taxon>eudicotyledons</taxon>
        <taxon>Gunneridae</taxon>
        <taxon>Pentapetalae</taxon>
        <taxon>rosids</taxon>
        <taxon>Vitales</taxon>
        <taxon>Vitaceae</taxon>
        <taxon>Viteae</taxon>
        <taxon>Vitis</taxon>
    </lineage>
</organism>
<evidence type="ECO:0000313" key="3">
    <source>
        <dbReference type="Proteomes" id="UP001227230"/>
    </source>
</evidence>
<sequence length="234" mass="26800">MKVRDGEAITYETTTIALRRGAHFFSALQVSDSYWPVENSGPLYFFPPLDMRLYITGHLDIVFPEEFLKEILRYQYCHQVKNNPSGDFKSMYRHISKGSWTFSDQDHGCQVSDCTTEGLKCCLLFSRMAPKIVGMKMEPERLFDVVNILLSLQSKNGGLAAWEPVGASEWLELLNPTEFFTDIVIEHEYVECTASAIQALVLFKKLYLGHKKKEIDNFITNAAEYIEDMQMPNG</sequence>
<dbReference type="PANTHER" id="PTHR11764:SF58">
    <property type="entry name" value="BETA-AMYRIN SYNTHASE-RELATED"/>
    <property type="match status" value="1"/>
</dbReference>
<keyword evidence="3" id="KW-1185">Reference proteome</keyword>
<reference evidence="2 3" key="1">
    <citation type="journal article" date="2023" name="Hortic Res">
        <title>The complete reference genome for grapevine (Vitis vinifera L.) genetics and breeding.</title>
        <authorList>
            <person name="Shi X."/>
            <person name="Cao S."/>
            <person name="Wang X."/>
            <person name="Huang S."/>
            <person name="Wang Y."/>
            <person name="Liu Z."/>
            <person name="Liu W."/>
            <person name="Leng X."/>
            <person name="Peng Y."/>
            <person name="Wang N."/>
            <person name="Wang Y."/>
            <person name="Ma Z."/>
            <person name="Xu X."/>
            <person name="Zhang F."/>
            <person name="Xue H."/>
            <person name="Zhong H."/>
            <person name="Wang Y."/>
            <person name="Zhang K."/>
            <person name="Velt A."/>
            <person name="Avia K."/>
            <person name="Holtgrawe D."/>
            <person name="Grimplet J."/>
            <person name="Matus J.T."/>
            <person name="Ware D."/>
            <person name="Wu X."/>
            <person name="Wang H."/>
            <person name="Liu C."/>
            <person name="Fang Y."/>
            <person name="Rustenholz C."/>
            <person name="Cheng Z."/>
            <person name="Xiao H."/>
            <person name="Zhou Y."/>
        </authorList>
    </citation>
    <scope>NUCLEOTIDE SEQUENCE [LARGE SCALE GENOMIC DNA]</scope>
    <source>
        <strain evidence="3">cv. Pinot noir / PN40024</strain>
        <tissue evidence="2">Leaf</tissue>
    </source>
</reference>
<dbReference type="PANTHER" id="PTHR11764">
    <property type="entry name" value="TERPENE CYCLASE/MUTASE FAMILY MEMBER"/>
    <property type="match status" value="1"/>
</dbReference>
<dbReference type="InterPro" id="IPR018333">
    <property type="entry name" value="Squalene_cyclase"/>
</dbReference>
<protein>
    <submittedName>
        <fullName evidence="2">Uncharacterized protein</fullName>
    </submittedName>
</protein>
<dbReference type="Gene3D" id="1.50.10.20">
    <property type="match status" value="1"/>
</dbReference>
<evidence type="ECO:0000313" key="2">
    <source>
        <dbReference type="EMBL" id="WJZ95696.1"/>
    </source>
</evidence>
<proteinExistence type="predicted"/>
<dbReference type="SUPFAM" id="SSF48239">
    <property type="entry name" value="Terpenoid cyclases/Protein prenyltransferases"/>
    <property type="match status" value="1"/>
</dbReference>
<evidence type="ECO:0000256" key="1">
    <source>
        <dbReference type="ARBA" id="ARBA00023235"/>
    </source>
</evidence>
<gene>
    <name evidence="2" type="ORF">VitviT2T_014445</name>
</gene>
<dbReference type="Proteomes" id="UP001227230">
    <property type="component" value="Chromosome 9"/>
</dbReference>
<accession>A0ABY9CME2</accession>
<dbReference type="EMBL" id="CP126656">
    <property type="protein sequence ID" value="WJZ95696.1"/>
    <property type="molecule type" value="Genomic_DNA"/>
</dbReference>
<name>A0ABY9CME2_VITVI</name>
<dbReference type="InterPro" id="IPR008930">
    <property type="entry name" value="Terpenoid_cyclase/PrenylTrfase"/>
</dbReference>